<feature type="compositionally biased region" description="Basic and acidic residues" evidence="1">
    <location>
        <begin position="47"/>
        <end position="63"/>
    </location>
</feature>
<evidence type="ECO:0000259" key="2">
    <source>
        <dbReference type="Pfam" id="PF03457"/>
    </source>
</evidence>
<comment type="caution">
    <text evidence="3">The sequence shown here is derived from an EMBL/GenBank/DDBJ whole genome shotgun (WGS) entry which is preliminary data.</text>
</comment>
<dbReference type="EMBL" id="JBHMCG010000059">
    <property type="protein sequence ID" value="MFB9573507.1"/>
    <property type="molecule type" value="Genomic_DNA"/>
</dbReference>
<reference evidence="3 4" key="1">
    <citation type="submission" date="2024-09" db="EMBL/GenBank/DDBJ databases">
        <authorList>
            <person name="Sun Q."/>
            <person name="Mori K."/>
        </authorList>
    </citation>
    <scope>NUCLEOTIDE SEQUENCE [LARGE SCALE GENOMIC DNA]</scope>
    <source>
        <strain evidence="3 4">JCM 3331</strain>
    </source>
</reference>
<gene>
    <name evidence="3" type="ORF">ACFFTL_14525</name>
</gene>
<dbReference type="RefSeq" id="WP_386143860.1">
    <property type="nucleotide sequence ID" value="NZ_JBHMCG010000059.1"/>
</dbReference>
<evidence type="ECO:0000313" key="4">
    <source>
        <dbReference type="Proteomes" id="UP001589710"/>
    </source>
</evidence>
<dbReference type="InterPro" id="IPR005114">
    <property type="entry name" value="Helicase_assoc"/>
</dbReference>
<feature type="region of interest" description="Disordered" evidence="1">
    <location>
        <begin position="1"/>
        <end position="70"/>
    </location>
</feature>
<accession>A0ABV5R6P8</accession>
<dbReference type="Pfam" id="PF03457">
    <property type="entry name" value="HA"/>
    <property type="match status" value="1"/>
</dbReference>
<feature type="domain" description="Helicase-associated" evidence="2">
    <location>
        <begin position="34"/>
        <end position="70"/>
    </location>
</feature>
<proteinExistence type="predicted"/>
<dbReference type="Proteomes" id="UP001589710">
    <property type="component" value="Unassembled WGS sequence"/>
</dbReference>
<evidence type="ECO:0000256" key="1">
    <source>
        <dbReference type="SAM" id="MobiDB-lite"/>
    </source>
</evidence>
<protein>
    <submittedName>
        <fullName evidence="3">Helicase associated domain-containing protein</fullName>
    </submittedName>
</protein>
<name>A0ABV5R6P8_9ACTN</name>
<organism evidence="3 4">
    <name type="scientific">Streptomyces yanii</name>
    <dbReference type="NCBI Taxonomy" id="78510"/>
    <lineage>
        <taxon>Bacteria</taxon>
        <taxon>Bacillati</taxon>
        <taxon>Actinomycetota</taxon>
        <taxon>Actinomycetes</taxon>
        <taxon>Kitasatosporales</taxon>
        <taxon>Streptomycetaceae</taxon>
        <taxon>Streptomyces</taxon>
    </lineage>
</organism>
<keyword evidence="4" id="KW-1185">Reference proteome</keyword>
<evidence type="ECO:0000313" key="3">
    <source>
        <dbReference type="EMBL" id="MFB9573507.1"/>
    </source>
</evidence>
<sequence length="70" mass="7995">MATAQHQVVKPQKLVNTAVGHARHTRRSTGPGTQRQDWTRGYNAARRYQEREGHLDVPYEHTEGAYPLGR</sequence>